<dbReference type="PRINTS" id="PR00791">
    <property type="entry name" value="PEPDIPTASEA"/>
</dbReference>
<protein>
    <recommendedName>
        <fullName evidence="10">Angiotensin-converting enzyme</fullName>
        <ecNumber evidence="10">3.4.-.-</ecNumber>
    </recommendedName>
</protein>
<dbReference type="GO" id="GO:0004180">
    <property type="term" value="F:carboxypeptidase activity"/>
    <property type="evidence" value="ECO:0007669"/>
    <property type="project" value="UniProtKB-KW"/>
</dbReference>
<evidence type="ECO:0000256" key="9">
    <source>
        <dbReference type="PROSITE-ProRule" id="PRU01355"/>
    </source>
</evidence>
<keyword evidence="6 10" id="KW-0479">Metal-binding</keyword>
<feature type="chain" id="PRO_5035312830" description="Angiotensin-converting enzyme" evidence="11">
    <location>
        <begin position="20"/>
        <end position="549"/>
    </location>
</feature>
<evidence type="ECO:0000256" key="3">
    <source>
        <dbReference type="ARBA" id="ARBA00023157"/>
    </source>
</evidence>
<keyword evidence="13" id="KW-1185">Reference proteome</keyword>
<organism evidence="12 13">
    <name type="scientific">Cotesia congregata</name>
    <name type="common">Parasitoid wasp</name>
    <name type="synonym">Apanteles congregatus</name>
    <dbReference type="NCBI Taxonomy" id="51543"/>
    <lineage>
        <taxon>Eukaryota</taxon>
        <taxon>Metazoa</taxon>
        <taxon>Ecdysozoa</taxon>
        <taxon>Arthropoda</taxon>
        <taxon>Hexapoda</taxon>
        <taxon>Insecta</taxon>
        <taxon>Pterygota</taxon>
        <taxon>Neoptera</taxon>
        <taxon>Endopterygota</taxon>
        <taxon>Hymenoptera</taxon>
        <taxon>Apocrita</taxon>
        <taxon>Ichneumonoidea</taxon>
        <taxon>Braconidae</taxon>
        <taxon>Microgastrinae</taxon>
        <taxon>Cotesia</taxon>
    </lineage>
</organism>
<dbReference type="Pfam" id="PF01401">
    <property type="entry name" value="Peptidase_M2"/>
    <property type="match status" value="2"/>
</dbReference>
<keyword evidence="10" id="KW-0645">Protease</keyword>
<dbReference type="Proteomes" id="UP000786811">
    <property type="component" value="Unassembled WGS sequence"/>
</dbReference>
<evidence type="ECO:0000313" key="13">
    <source>
        <dbReference type="Proteomes" id="UP000786811"/>
    </source>
</evidence>
<dbReference type="Gene3D" id="1.10.1370.30">
    <property type="match status" value="1"/>
</dbReference>
<feature type="binding site" evidence="6">
    <location>
        <position position="307"/>
    </location>
    <ligand>
        <name>Zn(2+)</name>
        <dbReference type="ChEBI" id="CHEBI:29105"/>
        <label>1</label>
        <note>catalytic</note>
    </ligand>
</feature>
<comment type="cofactor">
    <cofactor evidence="10">
        <name>Zn(2+)</name>
        <dbReference type="ChEBI" id="CHEBI:29105"/>
    </cofactor>
    <text evidence="10">Binds 2 Zn(2+) ions per subunit.</text>
</comment>
<dbReference type="SUPFAM" id="SSF55486">
    <property type="entry name" value="Metalloproteases ('zincins'), catalytic domain"/>
    <property type="match status" value="1"/>
</dbReference>
<evidence type="ECO:0000256" key="8">
    <source>
        <dbReference type="PIRSR" id="PIRSR601548-8"/>
    </source>
</evidence>
<comment type="caution">
    <text evidence="9">Lacks conserved residue(s) required for the propagation of feature annotation.</text>
</comment>
<proteinExistence type="inferred from homology"/>
<dbReference type="GO" id="GO:0005886">
    <property type="term" value="C:plasma membrane"/>
    <property type="evidence" value="ECO:0007669"/>
    <property type="project" value="TreeGrafter"/>
</dbReference>
<keyword evidence="6 10" id="KW-0862">Zinc</keyword>
<feature type="signal peptide" evidence="11">
    <location>
        <begin position="1"/>
        <end position="19"/>
    </location>
</feature>
<feature type="disulfide bond" evidence="7">
    <location>
        <begin position="432"/>
        <end position="444"/>
    </location>
</feature>
<dbReference type="EC" id="3.4.-.-" evidence="10"/>
<dbReference type="InterPro" id="IPR001548">
    <property type="entry name" value="Peptidase_M2"/>
</dbReference>
<dbReference type="GO" id="GO:0008241">
    <property type="term" value="F:peptidyl-dipeptidase activity"/>
    <property type="evidence" value="ECO:0007669"/>
    <property type="project" value="InterPro"/>
</dbReference>
<dbReference type="PANTHER" id="PTHR10514">
    <property type="entry name" value="ANGIOTENSIN-CONVERTING ENZYME"/>
    <property type="match status" value="1"/>
</dbReference>
<keyword evidence="10" id="KW-0482">Metalloprotease</keyword>
<comment type="caution">
    <text evidence="12">The sequence shown here is derived from an EMBL/GenBank/DDBJ whole genome shotgun (WGS) entry which is preliminary data.</text>
</comment>
<dbReference type="AlphaFoldDB" id="A0A8J2HI80"/>
<evidence type="ECO:0000256" key="4">
    <source>
        <dbReference type="ARBA" id="ARBA00023180"/>
    </source>
</evidence>
<evidence type="ECO:0000256" key="7">
    <source>
        <dbReference type="PIRSR" id="PIRSR601548-4"/>
    </source>
</evidence>
<evidence type="ECO:0000256" key="1">
    <source>
        <dbReference type="ARBA" id="ARBA00008139"/>
    </source>
</evidence>
<accession>A0A8J2HI80</accession>
<dbReference type="PANTHER" id="PTHR10514:SF45">
    <property type="entry name" value="ANGIOTENSIN-CONVERTING ENZYME"/>
    <property type="match status" value="1"/>
</dbReference>
<evidence type="ECO:0000256" key="2">
    <source>
        <dbReference type="ARBA" id="ARBA00022729"/>
    </source>
</evidence>
<keyword evidence="10" id="KW-0378">Hydrolase</keyword>
<keyword evidence="2 11" id="KW-0732">Signal</keyword>
<keyword evidence="4 5" id="KW-0325">Glycoprotein</keyword>
<evidence type="ECO:0000256" key="6">
    <source>
        <dbReference type="PIRSR" id="PIRSR601548-3"/>
    </source>
</evidence>
<dbReference type="GO" id="GO:0006508">
    <property type="term" value="P:proteolysis"/>
    <property type="evidence" value="ECO:0007669"/>
    <property type="project" value="UniProtKB-KW"/>
</dbReference>
<dbReference type="GO" id="GO:0008237">
    <property type="term" value="F:metallopeptidase activity"/>
    <property type="evidence" value="ECO:0007669"/>
    <property type="project" value="UniProtKB-KW"/>
</dbReference>
<dbReference type="CDD" id="cd06461">
    <property type="entry name" value="M2_ACE"/>
    <property type="match status" value="1"/>
</dbReference>
<evidence type="ECO:0000256" key="10">
    <source>
        <dbReference type="RuleBase" id="RU361144"/>
    </source>
</evidence>
<feature type="glycosylation site" description="N-linked (GlcNAc...) asparagine" evidence="5">
    <location>
        <position position="60"/>
    </location>
</feature>
<dbReference type="PROSITE" id="PS52011">
    <property type="entry name" value="PEPTIDASE_M2"/>
    <property type="match status" value="2"/>
</dbReference>
<feature type="disulfide bond" evidence="7">
    <location>
        <begin position="138"/>
        <end position="147"/>
    </location>
</feature>
<dbReference type="OrthoDB" id="10029630at2759"/>
<comment type="similarity">
    <text evidence="1 9 10">Belongs to the peptidase M2 family.</text>
</comment>
<evidence type="ECO:0000313" key="12">
    <source>
        <dbReference type="EMBL" id="CAG5097619.1"/>
    </source>
</evidence>
<dbReference type="EMBL" id="CAJNRD030001121">
    <property type="protein sequence ID" value="CAG5097619.1"/>
    <property type="molecule type" value="Genomic_DNA"/>
</dbReference>
<name>A0A8J2HI80_COTCN</name>
<keyword evidence="10" id="KW-0121">Carboxypeptidase</keyword>
<gene>
    <name evidence="12" type="ORF">HICCMSTLAB_LOCUS8793</name>
</gene>
<evidence type="ECO:0000256" key="5">
    <source>
        <dbReference type="PIRSR" id="PIRSR601548-10"/>
    </source>
</evidence>
<sequence>MIRFILFCVSVLFLENCHARYLEGLNLNLGEALQFLREYDQEASGVCNKVMTAQWNFATNVTDLEEQTTKLKFERSSWRKAVNFAWTRVPDPLARRQLKMITMKGRNALTQDKFNEVIIPIHHLIVEMKELHSRARLCPYKKTGITCDMDMTAEVSKIMAQSRDYEELLHYWRAWHEAVGPPLKNKYMRYVQLANQAARLNGFTDAGDQMREAFEDDYFQQNIAEVISAINPLYKNLFTYVRTRLIDRYGDKLRPDGPLPAHLLGNMWAQNWEGIYDLVEPFAGARRFDYKDQPYIFRNEALPGFHEAVSDAIELSVMNPRHFQRIGLYNNSTEDYESNINFLMLMALRKVVYLPFAYIIDQWRWRVFSDGVADMTTRWWELRLQYQGIVPPLPRLERDFDPGAKYHIPADIPYTKYFVGAVLQFQLFESLCDISGHVGELHLCDIYRSQEAGRLLSEILSQGSSRNWHEVVRLMTRGKMDRIDVGPMLRYFEPLFKWLQRQNEIEPIIGWITSQDDTSLFAHWYRSSSEKVKAWSLSILIPLIICLVR</sequence>
<evidence type="ECO:0000256" key="11">
    <source>
        <dbReference type="SAM" id="SignalP"/>
    </source>
</evidence>
<dbReference type="GO" id="GO:0046872">
    <property type="term" value="F:metal ion binding"/>
    <property type="evidence" value="ECO:0007669"/>
    <property type="project" value="UniProtKB-KW"/>
</dbReference>
<keyword evidence="3 7" id="KW-1015">Disulfide bond</keyword>
<feature type="binding site" evidence="8">
    <location>
        <position position="307"/>
    </location>
    <ligand>
        <name>Zn(2+)</name>
        <dbReference type="ChEBI" id="CHEBI:29105"/>
        <label>2</label>
        <note>catalytic</note>
    </ligand>
</feature>
<reference evidence="12" key="1">
    <citation type="submission" date="2021-04" db="EMBL/GenBank/DDBJ databases">
        <authorList>
            <person name="Chebbi M.A.C M."/>
        </authorList>
    </citation>
    <scope>NUCLEOTIDE SEQUENCE</scope>
</reference>